<dbReference type="KEGG" id="vg:55812716"/>
<proteinExistence type="predicted"/>
<reference evidence="1 2" key="1">
    <citation type="journal article" date="2019" name="Arch. Virol.">
        <title>R18C is a new viable P2-like bacteriophage of rabbit origin infecting Citrobacter rodentium and Shigella sonnei strains.</title>
        <authorList>
            <person name="Svab D."/>
            <person name="Horvath B."/>
            <person name="Rohde M."/>
            <person name="Maroti G."/>
            <person name="Toth I."/>
        </authorList>
    </citation>
    <scope>NUCLEOTIDE SEQUENCE [LARGE SCALE GENOMIC DNA]</scope>
</reference>
<dbReference type="GeneID" id="55812716"/>
<evidence type="ECO:0000313" key="2">
    <source>
        <dbReference type="Proteomes" id="UP000325619"/>
    </source>
</evidence>
<organism evidence="1 2">
    <name type="scientific">Bacteriophage R18C</name>
    <dbReference type="NCBI Taxonomy" id="2592161"/>
    <lineage>
        <taxon>Viruses</taxon>
        <taxon>Duplodnaviria</taxon>
        <taxon>Heunggongvirae</taxon>
        <taxon>Uroviricota</taxon>
        <taxon>Caudoviricetes</taxon>
        <taxon>Peduoviridae</taxon>
        <taxon>Peduovirus</taxon>
        <taxon>Peduovirus R18C</taxon>
    </lineage>
</organism>
<dbReference type="Proteomes" id="UP000325619">
    <property type="component" value="Segment"/>
</dbReference>
<protein>
    <submittedName>
        <fullName evidence="1">Uncharacterized protein</fullName>
    </submittedName>
</protein>
<dbReference type="RefSeq" id="YP_009883395.1">
    <property type="nucleotide sequence ID" value="NC_049461.1"/>
</dbReference>
<sequence>MVFKPCLYFLSRMTYSLYGLNKFGLANSKLFSPITSLVILFDTY</sequence>
<name>A0A5P1MAU1_9CAUD</name>
<accession>A0A5P1MAU1</accession>
<evidence type="ECO:0000313" key="1">
    <source>
        <dbReference type="EMBL" id="QDP43517.1"/>
    </source>
</evidence>
<keyword evidence="2" id="KW-1185">Reference proteome</keyword>
<dbReference type="EMBL" id="MN016939">
    <property type="protein sequence ID" value="QDP43517.1"/>
    <property type="molecule type" value="Genomic_DNA"/>
</dbReference>